<dbReference type="Proteomes" id="UP000249557">
    <property type="component" value="Unassembled WGS sequence"/>
</dbReference>
<name>A0A2W5A3A1_9BACT</name>
<dbReference type="AlphaFoldDB" id="A0A2W5A3A1"/>
<comment type="caution">
    <text evidence="1">The sequence shown here is derived from an EMBL/GenBank/DDBJ whole genome shotgun (WGS) entry which is preliminary data.</text>
</comment>
<accession>A0A2W5A3A1</accession>
<organism evidence="1 2">
    <name type="scientific">Micavibrio aeruginosavorus</name>
    <dbReference type="NCBI Taxonomy" id="349221"/>
    <lineage>
        <taxon>Bacteria</taxon>
        <taxon>Pseudomonadati</taxon>
        <taxon>Bdellovibrionota</taxon>
        <taxon>Bdellovibrionia</taxon>
        <taxon>Bdellovibrionales</taxon>
        <taxon>Pseudobdellovibrionaceae</taxon>
        <taxon>Micavibrio</taxon>
    </lineage>
</organism>
<protein>
    <submittedName>
        <fullName evidence="1">Uncharacterized protein</fullName>
    </submittedName>
</protein>
<reference evidence="1 2" key="1">
    <citation type="submission" date="2017-08" db="EMBL/GenBank/DDBJ databases">
        <title>Infants hospitalized years apart are colonized by the same room-sourced microbial strains.</title>
        <authorList>
            <person name="Brooks B."/>
            <person name="Olm M.R."/>
            <person name="Firek B.A."/>
            <person name="Baker R."/>
            <person name="Thomas B.C."/>
            <person name="Morowitz M.J."/>
            <person name="Banfield J.F."/>
        </authorList>
    </citation>
    <scope>NUCLEOTIDE SEQUENCE [LARGE SCALE GENOMIC DNA]</scope>
    <source>
        <strain evidence="1">S2_018_000_R2_104</strain>
    </source>
</reference>
<evidence type="ECO:0000313" key="2">
    <source>
        <dbReference type="Proteomes" id="UP000249557"/>
    </source>
</evidence>
<sequence>MKKTIKSLLLSFTLRVAEKITSRFGFDSIRHDMRNFSGVTAIKDLSVLSLRGKPALVACIVIEDLRHMEEIKASLKAMLDNRYGITQSILEFETPGH</sequence>
<evidence type="ECO:0000313" key="1">
    <source>
        <dbReference type="EMBL" id="PZO89023.1"/>
    </source>
</evidence>
<dbReference type="EMBL" id="QFNK01000002">
    <property type="protein sequence ID" value="PZO89023.1"/>
    <property type="molecule type" value="Genomic_DNA"/>
</dbReference>
<proteinExistence type="predicted"/>
<gene>
    <name evidence="1" type="ORF">DI626_00285</name>
</gene>